<organism evidence="10">
    <name type="scientific">Lepeophtheirus salmonis</name>
    <name type="common">Salmon louse</name>
    <name type="synonym">Caligus salmonis</name>
    <dbReference type="NCBI Taxonomy" id="72036"/>
    <lineage>
        <taxon>Eukaryota</taxon>
        <taxon>Metazoa</taxon>
        <taxon>Ecdysozoa</taxon>
        <taxon>Arthropoda</taxon>
        <taxon>Crustacea</taxon>
        <taxon>Multicrustacea</taxon>
        <taxon>Hexanauplia</taxon>
        <taxon>Copepoda</taxon>
        <taxon>Siphonostomatoida</taxon>
        <taxon>Caligidae</taxon>
        <taxon>Lepeophtheirus</taxon>
    </lineage>
</organism>
<dbReference type="PANTHER" id="PTHR10015:SF427">
    <property type="entry name" value="HEAT SHOCK FACTOR PROTEIN"/>
    <property type="match status" value="1"/>
</dbReference>
<reference evidence="10" key="1">
    <citation type="submission" date="2014-05" db="EMBL/GenBank/DDBJ databases">
        <authorList>
            <person name="Chronopoulou M."/>
        </authorList>
    </citation>
    <scope>NUCLEOTIDE SEQUENCE</scope>
    <source>
        <tissue evidence="10">Whole organism</tissue>
    </source>
</reference>
<evidence type="ECO:0000313" key="10">
    <source>
        <dbReference type="EMBL" id="CDW20350.1"/>
    </source>
</evidence>
<evidence type="ECO:0000256" key="8">
    <source>
        <dbReference type="SAM" id="MobiDB-lite"/>
    </source>
</evidence>
<proteinExistence type="inferred from homology"/>
<dbReference type="FunFam" id="1.10.10.10:FF:000027">
    <property type="entry name" value="Heat shock transcription factor 1"/>
    <property type="match status" value="1"/>
</dbReference>
<comment type="subcellular location">
    <subcellularLocation>
        <location evidence="1">Nucleus</location>
    </subcellularLocation>
</comment>
<evidence type="ECO:0000256" key="7">
    <source>
        <dbReference type="RuleBase" id="RU004020"/>
    </source>
</evidence>
<dbReference type="Pfam" id="PF00447">
    <property type="entry name" value="HSF_DNA-bind"/>
    <property type="match status" value="1"/>
</dbReference>
<name>A0A0K2T3K0_LEPSM</name>
<sequence>MLPVMEIMLPSVSSNVPAFLAKLWKMVDDPSTNHLIDWSDEGNSFIIHNQADFAQKMLPYYYKHSNLASFVRQLNMYGFHKVLGIDSGGLKSERADQMEFAHSDFLRGHGHLLDQIKRKISTGKNSGANSGNYSTTFVPNLKSERVTEVLNEVSIIKDKQDEMDGKLDSMKKENEALWREVVTLRQKHQSQQKIVNKLIQFLVSLVQPRVGGGSSTAVKRRFNNLPLALEGEHSSSAKEPKLSENVNGPIIKDVTHISNADFSCPITSGIIETPYSPMQAVDPTLVSGSIPVSHMVTKEKNTNSLSSSSILNLNDPLSGINTMMTNSRPILTREISKEDIDLDMNNMQKDLDNLKDILSGQVTLDTSIISNIFNPEEPLYSFVPSSGGAPSSNNLSSTPIMDDLLRAMNSNEKSSVAPSNNKLQLECDPPVGLEVNMNDHHHHHSSSSNNMNRKKSVLKLSNKIIMEPDDISELNTPAICLEEDPLLTQLNE</sequence>
<evidence type="ECO:0000256" key="5">
    <source>
        <dbReference type="ARBA" id="ARBA00023163"/>
    </source>
</evidence>
<feature type="region of interest" description="Disordered" evidence="8">
    <location>
        <begin position="435"/>
        <end position="454"/>
    </location>
</feature>
<dbReference type="GO" id="GO:0003700">
    <property type="term" value="F:DNA-binding transcription factor activity"/>
    <property type="evidence" value="ECO:0007669"/>
    <property type="project" value="InterPro"/>
</dbReference>
<dbReference type="InterPro" id="IPR036388">
    <property type="entry name" value="WH-like_DNA-bd_sf"/>
</dbReference>
<dbReference type="GO" id="GO:0005634">
    <property type="term" value="C:nucleus"/>
    <property type="evidence" value="ECO:0007669"/>
    <property type="project" value="UniProtKB-SubCell"/>
</dbReference>
<dbReference type="SMART" id="SM00415">
    <property type="entry name" value="HSF"/>
    <property type="match status" value="1"/>
</dbReference>
<dbReference type="PANTHER" id="PTHR10015">
    <property type="entry name" value="HEAT SHOCK TRANSCRIPTION FACTOR"/>
    <property type="match status" value="1"/>
</dbReference>
<dbReference type="OrthoDB" id="60033at2759"/>
<evidence type="ECO:0000256" key="1">
    <source>
        <dbReference type="ARBA" id="ARBA00004123"/>
    </source>
</evidence>
<keyword evidence="5" id="KW-0804">Transcription</keyword>
<evidence type="ECO:0000259" key="9">
    <source>
        <dbReference type="PROSITE" id="PS00434"/>
    </source>
</evidence>
<comment type="similarity">
    <text evidence="2 7">Belongs to the HSF family.</text>
</comment>
<evidence type="ECO:0000256" key="4">
    <source>
        <dbReference type="ARBA" id="ARBA00023125"/>
    </source>
</evidence>
<dbReference type="InterPro" id="IPR036390">
    <property type="entry name" value="WH_DNA-bd_sf"/>
</dbReference>
<dbReference type="EMBL" id="HACA01002989">
    <property type="protein sequence ID" value="CDW20350.1"/>
    <property type="molecule type" value="Transcribed_RNA"/>
</dbReference>
<dbReference type="GO" id="GO:0043565">
    <property type="term" value="F:sequence-specific DNA binding"/>
    <property type="evidence" value="ECO:0007669"/>
    <property type="project" value="InterPro"/>
</dbReference>
<evidence type="ECO:0000256" key="3">
    <source>
        <dbReference type="ARBA" id="ARBA00023015"/>
    </source>
</evidence>
<keyword evidence="10" id="KW-0346">Stress response</keyword>
<dbReference type="InterPro" id="IPR000232">
    <property type="entry name" value="HSF_DNA-bd"/>
</dbReference>
<dbReference type="SUPFAM" id="SSF46785">
    <property type="entry name" value="Winged helix' DNA-binding domain"/>
    <property type="match status" value="1"/>
</dbReference>
<keyword evidence="6" id="KW-0539">Nucleus</keyword>
<dbReference type="Gene3D" id="1.10.10.10">
    <property type="entry name" value="Winged helix-like DNA-binding domain superfamily/Winged helix DNA-binding domain"/>
    <property type="match status" value="1"/>
</dbReference>
<protein>
    <submittedName>
        <fullName evidence="10">Heat shock factor proteinlike [Megachile rotundata]</fullName>
    </submittedName>
</protein>
<dbReference type="PROSITE" id="PS00434">
    <property type="entry name" value="HSF_DOMAIN"/>
    <property type="match status" value="1"/>
</dbReference>
<dbReference type="PRINTS" id="PR00056">
    <property type="entry name" value="HSFDOMAIN"/>
</dbReference>
<dbReference type="AlphaFoldDB" id="A0A0K2T3K0"/>
<feature type="domain" description="HSF-type DNA-binding" evidence="9">
    <location>
        <begin position="58"/>
        <end position="82"/>
    </location>
</feature>
<keyword evidence="3" id="KW-0805">Transcription regulation</keyword>
<keyword evidence="4" id="KW-0238">DNA-binding</keyword>
<evidence type="ECO:0000256" key="2">
    <source>
        <dbReference type="ARBA" id="ARBA00006403"/>
    </source>
</evidence>
<accession>A0A0K2T3K0</accession>
<evidence type="ECO:0000256" key="6">
    <source>
        <dbReference type="ARBA" id="ARBA00023242"/>
    </source>
</evidence>